<dbReference type="Pfam" id="PF13525">
    <property type="entry name" value="YfiO"/>
    <property type="match status" value="1"/>
</dbReference>
<accession>A0A1C3EB49</accession>
<comment type="function">
    <text evidence="6">Part of the outer membrane protein assembly complex, which is involved in assembly and insertion of beta-barrel proteins into the outer membrane.</text>
</comment>
<dbReference type="PANTHER" id="PTHR37423">
    <property type="entry name" value="SOLUBLE LYTIC MUREIN TRANSGLYCOSYLASE-RELATED"/>
    <property type="match status" value="1"/>
</dbReference>
<dbReference type="SUPFAM" id="SSF48452">
    <property type="entry name" value="TPR-like"/>
    <property type="match status" value="1"/>
</dbReference>
<dbReference type="AlphaFoldDB" id="A0A1C3EB49"/>
<dbReference type="GO" id="GO:0051205">
    <property type="term" value="P:protein insertion into membrane"/>
    <property type="evidence" value="ECO:0007669"/>
    <property type="project" value="UniProtKB-UniRule"/>
</dbReference>
<comment type="subcellular location">
    <subcellularLocation>
        <location evidence="6">Cell outer membrane</location>
        <topology evidence="6">Lipid-anchor</topology>
    </subcellularLocation>
</comment>
<dbReference type="GO" id="GO:1990063">
    <property type="term" value="C:Bam protein complex"/>
    <property type="evidence" value="ECO:0007669"/>
    <property type="project" value="TreeGrafter"/>
</dbReference>
<evidence type="ECO:0000256" key="4">
    <source>
        <dbReference type="ARBA" id="ARBA00023237"/>
    </source>
</evidence>
<keyword evidence="1 6" id="KW-0732">Signal</keyword>
<dbReference type="EMBL" id="LYBM01000052">
    <property type="protein sequence ID" value="ODA30487.1"/>
    <property type="molecule type" value="Genomic_DNA"/>
</dbReference>
<keyword evidence="10" id="KW-1185">Reference proteome</keyword>
<evidence type="ECO:0000256" key="6">
    <source>
        <dbReference type="HAMAP-Rule" id="MF_00922"/>
    </source>
</evidence>
<dbReference type="Proteomes" id="UP000094936">
    <property type="component" value="Unassembled WGS sequence"/>
</dbReference>
<reference evidence="9 10" key="1">
    <citation type="submission" date="2016-05" db="EMBL/GenBank/DDBJ databases">
        <title>Genomic Taxonomy of the Vibrionaceae.</title>
        <authorList>
            <person name="Gomez-Gil B."/>
            <person name="Enciso-Ibarra J."/>
        </authorList>
    </citation>
    <scope>NUCLEOTIDE SEQUENCE [LARGE SCALE GENOMIC DNA]</scope>
    <source>
        <strain evidence="9 10">CAIM 1920</strain>
    </source>
</reference>
<dbReference type="CDD" id="cd15830">
    <property type="entry name" value="BamD"/>
    <property type="match status" value="1"/>
</dbReference>
<comment type="caution">
    <text evidence="9">The sequence shown here is derived from an EMBL/GenBank/DDBJ whole genome shotgun (WGS) entry which is preliminary data.</text>
</comment>
<name>A0A1C3EB49_9GAMM</name>
<evidence type="ECO:0000313" key="10">
    <source>
        <dbReference type="Proteomes" id="UP000094936"/>
    </source>
</evidence>
<dbReference type="InterPro" id="IPR017689">
    <property type="entry name" value="BamD"/>
</dbReference>
<protein>
    <recommendedName>
        <fullName evidence="6">Outer membrane protein assembly factor BamD</fullName>
    </recommendedName>
</protein>
<feature type="chain" id="PRO_5009005338" description="Outer membrane protein assembly factor BamD" evidence="7">
    <location>
        <begin position="22"/>
        <end position="243"/>
    </location>
</feature>
<keyword evidence="4 6" id="KW-0998">Cell outer membrane</keyword>
<proteinExistence type="inferred from homology"/>
<dbReference type="OrthoDB" id="9779191at2"/>
<evidence type="ECO:0000256" key="7">
    <source>
        <dbReference type="SAM" id="SignalP"/>
    </source>
</evidence>
<organism evidence="9 10">
    <name type="scientific">Veronia pacifica</name>
    <dbReference type="NCBI Taxonomy" id="1080227"/>
    <lineage>
        <taxon>Bacteria</taxon>
        <taxon>Pseudomonadati</taxon>
        <taxon>Pseudomonadota</taxon>
        <taxon>Gammaproteobacteria</taxon>
        <taxon>Vibrionales</taxon>
        <taxon>Vibrionaceae</taxon>
        <taxon>Veronia</taxon>
    </lineage>
</organism>
<dbReference type="GO" id="GO:0043165">
    <property type="term" value="P:Gram-negative-bacterium-type cell outer membrane assembly"/>
    <property type="evidence" value="ECO:0007669"/>
    <property type="project" value="UniProtKB-UniRule"/>
</dbReference>
<evidence type="ECO:0000256" key="1">
    <source>
        <dbReference type="ARBA" id="ARBA00022729"/>
    </source>
</evidence>
<dbReference type="InterPro" id="IPR039565">
    <property type="entry name" value="BamD-like"/>
</dbReference>
<sequence length="243" mass="27663">MKRLTLSTLFAAILLAGCSSADKGIVPDVPPSELYQEARQAIDDGQWVKAVEKLEAMDSRYPFGAYSEQVQFDLIYAYYKNSDYVLAESTIDRFLRMNPNHNNLDWVLYMRGLSNMAQDSSMVHDLLNIDRSDRDPQPVSRAFFDFNQLLERYPDSPYAADAKARMVSLKNRLADYELATADFYVRREAWMAAINRCQSIQQQFGDTEAARKSLPLMLKAYQELGLSEPAERVSKQMAANGVL</sequence>
<dbReference type="STRING" id="1080227.A8L45_20025"/>
<feature type="domain" description="Outer membrane lipoprotein BamD-like" evidence="8">
    <location>
        <begin position="28"/>
        <end position="234"/>
    </location>
</feature>
<dbReference type="Gene3D" id="1.25.40.10">
    <property type="entry name" value="Tetratricopeptide repeat domain"/>
    <property type="match status" value="1"/>
</dbReference>
<evidence type="ECO:0000256" key="3">
    <source>
        <dbReference type="ARBA" id="ARBA00023139"/>
    </source>
</evidence>
<evidence type="ECO:0000259" key="8">
    <source>
        <dbReference type="Pfam" id="PF13525"/>
    </source>
</evidence>
<evidence type="ECO:0000313" key="9">
    <source>
        <dbReference type="EMBL" id="ODA30487.1"/>
    </source>
</evidence>
<evidence type="ECO:0000256" key="2">
    <source>
        <dbReference type="ARBA" id="ARBA00023136"/>
    </source>
</evidence>
<evidence type="ECO:0000256" key="5">
    <source>
        <dbReference type="ARBA" id="ARBA00023288"/>
    </source>
</evidence>
<dbReference type="PANTHER" id="PTHR37423:SF1">
    <property type="entry name" value="OUTER MEMBRANE PROTEIN ASSEMBLY FACTOR BAMD"/>
    <property type="match status" value="1"/>
</dbReference>
<keyword evidence="3 6" id="KW-0564">Palmitate</keyword>
<dbReference type="NCBIfam" id="TIGR03302">
    <property type="entry name" value="OM_YfiO"/>
    <property type="match status" value="1"/>
</dbReference>
<feature type="signal peptide" evidence="7">
    <location>
        <begin position="1"/>
        <end position="21"/>
    </location>
</feature>
<comment type="similarity">
    <text evidence="6">Belongs to the BamD family.</text>
</comment>
<dbReference type="PROSITE" id="PS51257">
    <property type="entry name" value="PROKAR_LIPOPROTEIN"/>
    <property type="match status" value="1"/>
</dbReference>
<dbReference type="HAMAP" id="MF_00922">
    <property type="entry name" value="OM_assembly_BamD"/>
    <property type="match status" value="1"/>
</dbReference>
<gene>
    <name evidence="6" type="primary">bamD</name>
    <name evidence="9" type="ORF">A8L45_20025</name>
</gene>
<keyword evidence="5 6" id="KW-0449">Lipoprotein</keyword>
<keyword evidence="2 6" id="KW-0472">Membrane</keyword>
<dbReference type="InterPro" id="IPR011990">
    <property type="entry name" value="TPR-like_helical_dom_sf"/>
</dbReference>
<comment type="subunit">
    <text evidence="6">Part of the Bam complex.</text>
</comment>
<dbReference type="RefSeq" id="WP_068905133.1">
    <property type="nucleotide sequence ID" value="NZ_JBHUIF010000019.1"/>
</dbReference>